<keyword evidence="1" id="KW-0378">Hydrolase</keyword>
<reference evidence="3 4" key="1">
    <citation type="submission" date="2017-07" db="EMBL/GenBank/DDBJ databases">
        <title>Recovery of genomes from metagenomes via a dereplication, aggregation, and scoring strategy.</title>
        <authorList>
            <person name="Sieber C.M."/>
            <person name="Probst A.J."/>
            <person name="Sharrar A."/>
            <person name="Thomas B.C."/>
            <person name="Hess M."/>
            <person name="Tringe S.G."/>
            <person name="Banfield J.F."/>
        </authorList>
    </citation>
    <scope>NUCLEOTIDE SEQUENCE [LARGE SCALE GENOMIC DNA]</scope>
    <source>
        <strain evidence="3">JGI_Cruoil_03_44_89</strain>
    </source>
</reference>
<dbReference type="EMBL" id="NOZQ01000209">
    <property type="protein sequence ID" value="OYD14020.1"/>
    <property type="molecule type" value="Genomic_DNA"/>
</dbReference>
<dbReference type="InterPro" id="IPR050535">
    <property type="entry name" value="DNA_Repair-Maintenance_Comp"/>
</dbReference>
<feature type="domain" description="Calcineurin-like phosphoesterase" evidence="2">
    <location>
        <begin position="1"/>
        <end position="186"/>
    </location>
</feature>
<accession>A0A235BNG9</accession>
<dbReference type="Gene3D" id="3.60.21.10">
    <property type="match status" value="1"/>
</dbReference>
<dbReference type="Proteomes" id="UP000215215">
    <property type="component" value="Unassembled WGS sequence"/>
</dbReference>
<dbReference type="AlphaFoldDB" id="A0A235BNG9"/>
<evidence type="ECO:0000313" key="3">
    <source>
        <dbReference type="EMBL" id="OYD14020.1"/>
    </source>
</evidence>
<dbReference type="InterPro" id="IPR004843">
    <property type="entry name" value="Calcineurin-like_PHP"/>
</dbReference>
<evidence type="ECO:0000259" key="2">
    <source>
        <dbReference type="Pfam" id="PF00149"/>
    </source>
</evidence>
<evidence type="ECO:0000256" key="1">
    <source>
        <dbReference type="ARBA" id="ARBA00022801"/>
    </source>
</evidence>
<dbReference type="InterPro" id="IPR041796">
    <property type="entry name" value="Mre11_N"/>
</dbReference>
<protein>
    <submittedName>
        <fullName evidence="3">Serine/threonine protein phosphatase</fullName>
    </submittedName>
</protein>
<dbReference type="PANTHER" id="PTHR30337">
    <property type="entry name" value="COMPONENT OF ATP-DEPENDENT DSDNA EXONUCLEASE"/>
    <property type="match status" value="1"/>
</dbReference>
<dbReference type="InterPro" id="IPR029052">
    <property type="entry name" value="Metallo-depent_PP-like"/>
</dbReference>
<name>A0A235BNG9_UNCW3</name>
<dbReference type="Pfam" id="PF00149">
    <property type="entry name" value="Metallophos"/>
    <property type="match status" value="1"/>
</dbReference>
<dbReference type="GO" id="GO:0016787">
    <property type="term" value="F:hydrolase activity"/>
    <property type="evidence" value="ECO:0007669"/>
    <property type="project" value="UniProtKB-KW"/>
</dbReference>
<sequence length="350" mass="39823">MRILHTADLHLQNEGDDRWNALKTIVQVAGNENVNLFIISGDLFDSGVDAESLRPGIRGIFSDTGFDTIVIPGNHDRDSYGEGLYFGDEVTILSNTTPLERYEGVRIIGLPFEQITSRELLARIRSLKEVLTPERKNILLYHGELLDVFFSRDDFGDEGTGRYMPLKLSYLEGLNIDYVLAGHFHSKFLVRKIENGGYFVYSGSPISITRRETGRRKVNIFDVGSPPEDYNIDTPHFEEVSITLDPTDEENPLTTVKKKLSDLHPLSRIILTIDGAINGEKFGMTEKEFRSLLGETTRSISIVEENFKLRDIRDILEDDLFKAFEEKLASYPEDQRKELRDIAIRAMLTD</sequence>
<dbReference type="CDD" id="cd00840">
    <property type="entry name" value="MPP_Mre11_N"/>
    <property type="match status" value="1"/>
</dbReference>
<evidence type="ECO:0000313" key="4">
    <source>
        <dbReference type="Proteomes" id="UP000215215"/>
    </source>
</evidence>
<comment type="caution">
    <text evidence="3">The sequence shown here is derived from an EMBL/GenBank/DDBJ whole genome shotgun (WGS) entry which is preliminary data.</text>
</comment>
<dbReference type="SUPFAM" id="SSF56300">
    <property type="entry name" value="Metallo-dependent phosphatases"/>
    <property type="match status" value="1"/>
</dbReference>
<organism evidence="3 4">
    <name type="scientific">candidate division WOR-3 bacterium JGI_Cruoil_03_44_89</name>
    <dbReference type="NCBI Taxonomy" id="1973748"/>
    <lineage>
        <taxon>Bacteria</taxon>
        <taxon>Bacteria division WOR-3</taxon>
    </lineage>
</organism>
<proteinExistence type="predicted"/>
<gene>
    <name evidence="3" type="ORF">CH333_09430</name>
</gene>